<dbReference type="EMBL" id="JACQRX010000083">
    <property type="protein sequence ID" value="MBI4251195.1"/>
    <property type="molecule type" value="Genomic_DNA"/>
</dbReference>
<dbReference type="AlphaFoldDB" id="A0A932ZV81"/>
<keyword evidence="2" id="KW-0812">Transmembrane</keyword>
<dbReference type="Proteomes" id="UP000752292">
    <property type="component" value="Unassembled WGS sequence"/>
</dbReference>
<feature type="non-terminal residue" evidence="3">
    <location>
        <position position="1"/>
    </location>
</feature>
<sequence>FWDQFKAFLEAAVPVAAQAALFYLIVRFALAVAGLLLDVARSPAPQPQGGPADAQPNAPRPQLAGRQARAGIPERASS</sequence>
<evidence type="ECO:0000256" key="1">
    <source>
        <dbReference type="SAM" id="MobiDB-lite"/>
    </source>
</evidence>
<evidence type="ECO:0000313" key="4">
    <source>
        <dbReference type="Proteomes" id="UP000752292"/>
    </source>
</evidence>
<name>A0A932ZV81_UNCTE</name>
<feature type="compositionally biased region" description="Low complexity" evidence="1">
    <location>
        <begin position="47"/>
        <end position="57"/>
    </location>
</feature>
<evidence type="ECO:0000256" key="2">
    <source>
        <dbReference type="SAM" id="Phobius"/>
    </source>
</evidence>
<organism evidence="3 4">
    <name type="scientific">Tectimicrobiota bacterium</name>
    <dbReference type="NCBI Taxonomy" id="2528274"/>
    <lineage>
        <taxon>Bacteria</taxon>
        <taxon>Pseudomonadati</taxon>
        <taxon>Nitrospinota/Tectimicrobiota group</taxon>
        <taxon>Candidatus Tectimicrobiota</taxon>
    </lineage>
</organism>
<protein>
    <submittedName>
        <fullName evidence="3">Uncharacterized protein</fullName>
    </submittedName>
</protein>
<evidence type="ECO:0000313" key="3">
    <source>
        <dbReference type="EMBL" id="MBI4251195.1"/>
    </source>
</evidence>
<comment type="caution">
    <text evidence="3">The sequence shown here is derived from an EMBL/GenBank/DDBJ whole genome shotgun (WGS) entry which is preliminary data.</text>
</comment>
<gene>
    <name evidence="3" type="ORF">HY618_01945</name>
</gene>
<proteinExistence type="predicted"/>
<keyword evidence="2" id="KW-0472">Membrane</keyword>
<reference evidence="3" key="1">
    <citation type="submission" date="2020-07" db="EMBL/GenBank/DDBJ databases">
        <title>Huge and variable diversity of episymbiotic CPR bacteria and DPANN archaea in groundwater ecosystems.</title>
        <authorList>
            <person name="He C.Y."/>
            <person name="Keren R."/>
            <person name="Whittaker M."/>
            <person name="Farag I.F."/>
            <person name="Doudna J."/>
            <person name="Cate J.H.D."/>
            <person name="Banfield J.F."/>
        </authorList>
    </citation>
    <scope>NUCLEOTIDE SEQUENCE</scope>
    <source>
        <strain evidence="3">NC_groundwater_1370_Ag_S-0.2um_69_93</strain>
    </source>
</reference>
<feature type="transmembrane region" description="Helical" evidence="2">
    <location>
        <begin position="20"/>
        <end position="40"/>
    </location>
</feature>
<feature type="region of interest" description="Disordered" evidence="1">
    <location>
        <begin position="43"/>
        <end position="78"/>
    </location>
</feature>
<keyword evidence="2" id="KW-1133">Transmembrane helix</keyword>
<accession>A0A932ZV81</accession>